<dbReference type="CDD" id="cd03443">
    <property type="entry name" value="PaaI_thioesterase"/>
    <property type="match status" value="1"/>
</dbReference>
<organism evidence="2 3">
    <name type="scientific">Novosphingobium pituita</name>
    <dbReference type="NCBI Taxonomy" id="3056842"/>
    <lineage>
        <taxon>Bacteria</taxon>
        <taxon>Pseudomonadati</taxon>
        <taxon>Pseudomonadota</taxon>
        <taxon>Alphaproteobacteria</taxon>
        <taxon>Sphingomonadales</taxon>
        <taxon>Sphingomonadaceae</taxon>
        <taxon>Novosphingobium</taxon>
    </lineage>
</organism>
<dbReference type="EMBL" id="BTFW01000001">
    <property type="protein sequence ID" value="GMM61069.1"/>
    <property type="molecule type" value="Genomic_DNA"/>
</dbReference>
<feature type="domain" description="Thioesterase" evidence="1">
    <location>
        <begin position="79"/>
        <end position="145"/>
    </location>
</feature>
<sequence length="163" mass="17606">MSDQPSPEPITSALSPETWRIDGPFDPVLAGKLMGKLGHPGFLDLAYGGHGPDWFEAVLPWREDLVGFGQMDVLASGPVISLFDTATAMAIWTRRGRFVPQVTLDLRIDYVRAAVPGRAVVARAECYQVRGDLSFVRALAHDGDIADPLAHATAIFMSTGEGE</sequence>
<dbReference type="Gene3D" id="3.10.129.10">
    <property type="entry name" value="Hotdog Thioesterase"/>
    <property type="match status" value="1"/>
</dbReference>
<reference evidence="2 3" key="1">
    <citation type="submission" date="2023-06" db="EMBL/GenBank/DDBJ databases">
        <title>Draft genome sequence of Novosphingobium sp. strain IK01.</title>
        <authorList>
            <person name="Hatamoto M."/>
            <person name="Ikarashi T."/>
            <person name="Yamaguchi T."/>
        </authorList>
    </citation>
    <scope>NUCLEOTIDE SEQUENCE [LARGE SCALE GENOMIC DNA]</scope>
    <source>
        <strain evidence="2 3">IK01</strain>
    </source>
</reference>
<dbReference type="InterPro" id="IPR029069">
    <property type="entry name" value="HotDog_dom_sf"/>
</dbReference>
<dbReference type="Proteomes" id="UP001187221">
    <property type="component" value="Unassembled WGS sequence"/>
</dbReference>
<protein>
    <recommendedName>
        <fullName evidence="1">Thioesterase domain-containing protein</fullName>
    </recommendedName>
</protein>
<dbReference type="RefSeq" id="WP_317974788.1">
    <property type="nucleotide sequence ID" value="NZ_BTFW01000001.1"/>
</dbReference>
<gene>
    <name evidence="2" type="ORF">NUTIK01_18460</name>
</gene>
<comment type="caution">
    <text evidence="2">The sequence shown here is derived from an EMBL/GenBank/DDBJ whole genome shotgun (WGS) entry which is preliminary data.</text>
</comment>
<accession>A0ABQ6P916</accession>
<dbReference type="Pfam" id="PF03061">
    <property type="entry name" value="4HBT"/>
    <property type="match status" value="1"/>
</dbReference>
<keyword evidence="3" id="KW-1185">Reference proteome</keyword>
<evidence type="ECO:0000313" key="2">
    <source>
        <dbReference type="EMBL" id="GMM61069.1"/>
    </source>
</evidence>
<evidence type="ECO:0000259" key="1">
    <source>
        <dbReference type="Pfam" id="PF03061"/>
    </source>
</evidence>
<proteinExistence type="predicted"/>
<name>A0ABQ6P916_9SPHN</name>
<dbReference type="SUPFAM" id="SSF54637">
    <property type="entry name" value="Thioesterase/thiol ester dehydrase-isomerase"/>
    <property type="match status" value="1"/>
</dbReference>
<dbReference type="InterPro" id="IPR006683">
    <property type="entry name" value="Thioestr_dom"/>
</dbReference>
<evidence type="ECO:0000313" key="3">
    <source>
        <dbReference type="Proteomes" id="UP001187221"/>
    </source>
</evidence>